<evidence type="ECO:0000313" key="2">
    <source>
        <dbReference type="Proteomes" id="UP001161139"/>
    </source>
</evidence>
<sequence>MLLDGAVSELVGPSSSPATSAGGAGNDAVVAVANTWADHFNVNPDERDEFIARYVRRVQEHRFWAVGDQVAGKTHAACRLGEMLFFYDGCTVQVRRLGDRPRLTWSRRTDSMKCEIERWGGQLYTKVQLPSVTPEGAHVGKLVRRLKPVFAKKVACSAVFDSMTTFSKAYRAVAYQQVTADVGSSGLALEKSPDCRYTRPRLRFYMRLGAGTFKRFFAFLNPDILRTVRGVGCPSFTLYNWIAAGDVDRRIQAVRAYPLLVPYILLQWEQHKHAFLKTNAVQPFGMHVKSMRLGELVDKGEKILPLLAEAYSWPERWVKSASAFPLRHTGSALRMIGQHGWDDMLSPVIRATGLGNRKPKGKSEWAVWFRFLEALPWALMHSVDEGDWARFLAGSPEWSAPEWEELLARCRDLGDLSFDDVGFEHDDLGLPKLPAWSLRRYLNLSAQWHKARDELVRKLAKEDEERAAKGDYAWARMLPENLVHESTGVEIVELTVPEELYLEGRALHHCVDGYSSYCYSGDSRIVSFRKNGKSLATAEFCLRPWKEKPSLRNLYCAQFRGIRNAVVPQASDAGQAFSWLMKQIRARKILIKVIWPDVPEHLRPIRMQDRDQRIRKEMLIWLGKNVRTGN</sequence>
<name>A0ABD4XWF3_STUST</name>
<proteinExistence type="predicted"/>
<reference evidence="1" key="1">
    <citation type="submission" date="2022-09" db="EMBL/GenBank/DDBJ databases">
        <title>Intensive care unit water sources are persistently colonized with multi-drug resistant bacteria and are the site of extensive horizontal gene transfer of antibiotic resistance genes.</title>
        <authorList>
            <person name="Diorio-Toth L."/>
        </authorList>
    </citation>
    <scope>NUCLEOTIDE SEQUENCE</scope>
    <source>
        <strain evidence="1">GD03864</strain>
    </source>
</reference>
<gene>
    <name evidence="1" type="ORF">N5D09_02980</name>
</gene>
<comment type="caution">
    <text evidence="1">The sequence shown here is derived from an EMBL/GenBank/DDBJ whole genome shotgun (WGS) entry which is preliminary data.</text>
</comment>
<accession>A0ABD4XWF3</accession>
<dbReference type="AlphaFoldDB" id="A0ABD4XWF3"/>
<protein>
    <submittedName>
        <fullName evidence="1">PcfJ domain-containing protein</fullName>
    </submittedName>
</protein>
<dbReference type="Proteomes" id="UP001161139">
    <property type="component" value="Unassembled WGS sequence"/>
</dbReference>
<evidence type="ECO:0000313" key="1">
    <source>
        <dbReference type="EMBL" id="MDH0687051.1"/>
    </source>
</evidence>
<dbReference type="EMBL" id="JAOCDG010000003">
    <property type="protein sequence ID" value="MDH0687051.1"/>
    <property type="molecule type" value="Genomic_DNA"/>
</dbReference>
<organism evidence="1 2">
    <name type="scientific">Stutzerimonas stutzeri</name>
    <name type="common">Pseudomonas stutzeri</name>
    <dbReference type="NCBI Taxonomy" id="316"/>
    <lineage>
        <taxon>Bacteria</taxon>
        <taxon>Pseudomonadati</taxon>
        <taxon>Pseudomonadota</taxon>
        <taxon>Gammaproteobacteria</taxon>
        <taxon>Pseudomonadales</taxon>
        <taxon>Pseudomonadaceae</taxon>
        <taxon>Stutzerimonas</taxon>
    </lineage>
</organism>
<dbReference type="RefSeq" id="WP_279649008.1">
    <property type="nucleotide sequence ID" value="NZ_JAOCDG010000003.1"/>
</dbReference>